<dbReference type="Pfam" id="PF00583">
    <property type="entry name" value="Acetyltransf_1"/>
    <property type="match status" value="1"/>
</dbReference>
<feature type="domain" description="N-acetyltransferase" evidence="1">
    <location>
        <begin position="44"/>
        <end position="182"/>
    </location>
</feature>
<dbReference type="RefSeq" id="WP_176612854.1">
    <property type="nucleotide sequence ID" value="NZ_JABXXR010000019.1"/>
</dbReference>
<name>A0A850PC51_9PROT</name>
<dbReference type="Gene3D" id="3.40.630.30">
    <property type="match status" value="1"/>
</dbReference>
<keyword evidence="2" id="KW-0808">Transferase</keyword>
<evidence type="ECO:0000313" key="3">
    <source>
        <dbReference type="Proteomes" id="UP000585665"/>
    </source>
</evidence>
<evidence type="ECO:0000259" key="1">
    <source>
        <dbReference type="PROSITE" id="PS51186"/>
    </source>
</evidence>
<comment type="caution">
    <text evidence="2">The sequence shown here is derived from an EMBL/GenBank/DDBJ whole genome shotgun (WGS) entry which is preliminary data.</text>
</comment>
<accession>A0A850PC51</accession>
<dbReference type="InterPro" id="IPR000182">
    <property type="entry name" value="GNAT_dom"/>
</dbReference>
<dbReference type="InterPro" id="IPR016181">
    <property type="entry name" value="Acyl_CoA_acyltransferase"/>
</dbReference>
<keyword evidence="3" id="KW-1185">Reference proteome</keyword>
<dbReference type="PROSITE" id="PS51186">
    <property type="entry name" value="GNAT"/>
    <property type="match status" value="1"/>
</dbReference>
<dbReference type="Proteomes" id="UP000585665">
    <property type="component" value="Unassembled WGS sequence"/>
</dbReference>
<reference evidence="2 3" key="1">
    <citation type="submission" date="2020-06" db="EMBL/GenBank/DDBJ databases">
        <title>Description of novel acetic acid bacteria.</title>
        <authorList>
            <person name="Sombolestani A."/>
        </authorList>
    </citation>
    <scope>NUCLEOTIDE SEQUENCE [LARGE SCALE GENOMIC DNA]</scope>
    <source>
        <strain evidence="2 3">LMG 27010</strain>
    </source>
</reference>
<dbReference type="AlphaFoldDB" id="A0A850PC51"/>
<organism evidence="2 3">
    <name type="scientific">Ameyamaea chiangmaiensis</name>
    <dbReference type="NCBI Taxonomy" id="442969"/>
    <lineage>
        <taxon>Bacteria</taxon>
        <taxon>Pseudomonadati</taxon>
        <taxon>Pseudomonadota</taxon>
        <taxon>Alphaproteobacteria</taxon>
        <taxon>Acetobacterales</taxon>
        <taxon>Acetobacteraceae</taxon>
        <taxon>Ameyamaea</taxon>
    </lineage>
</organism>
<gene>
    <name evidence="2" type="ORF">HUK82_04775</name>
</gene>
<dbReference type="SUPFAM" id="SSF55729">
    <property type="entry name" value="Acyl-CoA N-acyltransferases (Nat)"/>
    <property type="match status" value="1"/>
</dbReference>
<evidence type="ECO:0000313" key="2">
    <source>
        <dbReference type="EMBL" id="NVN39876.1"/>
    </source>
</evidence>
<dbReference type="EMBL" id="JABXXR010000019">
    <property type="protein sequence ID" value="NVN39876.1"/>
    <property type="molecule type" value="Genomic_DNA"/>
</dbReference>
<protein>
    <submittedName>
        <fullName evidence="2">GNAT family N-acetyltransferase</fullName>
    </submittedName>
</protein>
<dbReference type="GO" id="GO:0016747">
    <property type="term" value="F:acyltransferase activity, transferring groups other than amino-acyl groups"/>
    <property type="evidence" value="ECO:0007669"/>
    <property type="project" value="InterPro"/>
</dbReference>
<sequence>METGPATRIAVDVTFLEMTERPTGERPCLPPGWSVRKIASPGVALYRDLYGTVGHDYCWWLRQTLADADLAALLALPEIGLYVLYDDDRIAGFFELDERIRGSVNLAYFGLMPSAIGRGVGRAFLAAAVDAAWSSAPVVVRVNTCTADHPRALGTYCAAGFRIVRVVRELWDIPDRLGLPIPDRLRA</sequence>
<proteinExistence type="predicted"/>